<dbReference type="eggNOG" id="COG0500">
    <property type="taxonomic scope" value="Bacteria"/>
</dbReference>
<dbReference type="CDD" id="cd02440">
    <property type="entry name" value="AdoMet_MTases"/>
    <property type="match status" value="1"/>
</dbReference>
<organism evidence="1 2">
    <name type="scientific">Cesiribacter andamanensis AMV16</name>
    <dbReference type="NCBI Taxonomy" id="1279009"/>
    <lineage>
        <taxon>Bacteria</taxon>
        <taxon>Pseudomonadati</taxon>
        <taxon>Bacteroidota</taxon>
        <taxon>Cytophagia</taxon>
        <taxon>Cytophagales</taxon>
        <taxon>Cesiribacteraceae</taxon>
        <taxon>Cesiribacter</taxon>
    </lineage>
</organism>
<dbReference type="GO" id="GO:0008168">
    <property type="term" value="F:methyltransferase activity"/>
    <property type="evidence" value="ECO:0007669"/>
    <property type="project" value="UniProtKB-KW"/>
</dbReference>
<dbReference type="OrthoDB" id="1143568at2"/>
<evidence type="ECO:0000313" key="2">
    <source>
        <dbReference type="Proteomes" id="UP000011910"/>
    </source>
</evidence>
<proteinExistence type="predicted"/>
<dbReference type="GO" id="GO:0032259">
    <property type="term" value="P:methylation"/>
    <property type="evidence" value="ECO:0007669"/>
    <property type="project" value="UniProtKB-KW"/>
</dbReference>
<sequence>MAADVQGLALMEYWQHKDKKLKLKLHTSYGPPERMPVQVFFRDPRKYSELERQALGHCRGRVLDVGAGAGAFPLVLQEQGLAVTALENSPLSCEVMRLRGVKDVLLGDLWELEGVQYDTLLLMMNGLGLAGTLPELPGLLQHLRGLLAPGGQILFDSSDIRYLYDGGDVPVPQDRYWGEILYQYEYKGERGEEFSWLYLDTEVMSVIAGDMGFYFDVLYGPEQDQYLARLTEAQP</sequence>
<keyword evidence="1" id="KW-0808">Transferase</keyword>
<dbReference type="AlphaFoldDB" id="M7NB50"/>
<dbReference type="Gene3D" id="3.40.50.150">
    <property type="entry name" value="Vaccinia Virus protein VP39"/>
    <property type="match status" value="1"/>
</dbReference>
<reference evidence="1 2" key="1">
    <citation type="journal article" date="2013" name="Genome Announc.">
        <title>Draft Genome Sequence of Cesiribacter andamanensis Strain AMV16T, Isolated from a Soil Sample from a Mud Volcano in the Andaman Islands, India.</title>
        <authorList>
            <person name="Shivaji S."/>
            <person name="Ara S."/>
            <person name="Begum Z."/>
            <person name="Srinivas T.N."/>
            <person name="Singh A."/>
            <person name="Kumar Pinnaka A."/>
        </authorList>
    </citation>
    <scope>NUCLEOTIDE SEQUENCE [LARGE SCALE GENOMIC DNA]</scope>
    <source>
        <strain evidence="1 2">AMV16</strain>
    </source>
</reference>
<keyword evidence="2" id="KW-1185">Reference proteome</keyword>
<protein>
    <submittedName>
        <fullName evidence="1">Methyltransferase domain protein</fullName>
    </submittedName>
</protein>
<dbReference type="STRING" id="1279009.ADICEAN_00460"/>
<dbReference type="Proteomes" id="UP000011910">
    <property type="component" value="Unassembled WGS sequence"/>
</dbReference>
<gene>
    <name evidence="1" type="ORF">ADICEAN_00460</name>
</gene>
<keyword evidence="1" id="KW-0489">Methyltransferase</keyword>
<dbReference type="EMBL" id="AODQ01000006">
    <property type="protein sequence ID" value="EMR04426.1"/>
    <property type="molecule type" value="Genomic_DNA"/>
</dbReference>
<dbReference type="RefSeq" id="WP_009193867.1">
    <property type="nucleotide sequence ID" value="NZ_AODQ01000006.1"/>
</dbReference>
<accession>M7NB50</accession>
<dbReference type="SUPFAM" id="SSF53335">
    <property type="entry name" value="S-adenosyl-L-methionine-dependent methyltransferases"/>
    <property type="match status" value="1"/>
</dbReference>
<dbReference type="Pfam" id="PF13489">
    <property type="entry name" value="Methyltransf_23"/>
    <property type="match status" value="1"/>
</dbReference>
<name>M7NB50_9BACT</name>
<evidence type="ECO:0000313" key="1">
    <source>
        <dbReference type="EMBL" id="EMR04426.1"/>
    </source>
</evidence>
<dbReference type="InterPro" id="IPR029063">
    <property type="entry name" value="SAM-dependent_MTases_sf"/>
</dbReference>
<comment type="caution">
    <text evidence="1">The sequence shown here is derived from an EMBL/GenBank/DDBJ whole genome shotgun (WGS) entry which is preliminary data.</text>
</comment>